<evidence type="ECO:0000259" key="2">
    <source>
        <dbReference type="Pfam" id="PF03168"/>
    </source>
</evidence>
<dbReference type="EMBL" id="LIZS01000049">
    <property type="protein sequence ID" value="KPJ52634.1"/>
    <property type="molecule type" value="Genomic_DNA"/>
</dbReference>
<feature type="chain" id="PRO_5006639584" description="Late embryogenesis abundant protein LEA-2 subgroup domain-containing protein" evidence="1">
    <location>
        <begin position="17"/>
        <end position="146"/>
    </location>
</feature>
<proteinExistence type="predicted"/>
<evidence type="ECO:0000313" key="3">
    <source>
        <dbReference type="EMBL" id="KPJ52634.1"/>
    </source>
</evidence>
<accession>A0A0S7WR75</accession>
<protein>
    <recommendedName>
        <fullName evidence="2">Late embryogenesis abundant protein LEA-2 subgroup domain-containing protein</fullName>
    </recommendedName>
</protein>
<organism evidence="3 4">
    <name type="scientific">candidate division TA06 bacterium DG_24</name>
    <dbReference type="NCBI Taxonomy" id="1703770"/>
    <lineage>
        <taxon>Bacteria</taxon>
        <taxon>Bacteria division TA06</taxon>
    </lineage>
</organism>
<evidence type="ECO:0000313" key="4">
    <source>
        <dbReference type="Proteomes" id="UP000052008"/>
    </source>
</evidence>
<evidence type="ECO:0000256" key="1">
    <source>
        <dbReference type="SAM" id="SignalP"/>
    </source>
</evidence>
<dbReference type="Proteomes" id="UP000052008">
    <property type="component" value="Unassembled WGS sequence"/>
</dbReference>
<comment type="caution">
    <text evidence="3">The sequence shown here is derived from an EMBL/GenBank/DDBJ whole genome shotgun (WGS) entry which is preliminary data.</text>
</comment>
<gene>
    <name evidence="3" type="ORF">AMJ39_07390</name>
</gene>
<dbReference type="Pfam" id="PF03168">
    <property type="entry name" value="LEA_2"/>
    <property type="match status" value="1"/>
</dbReference>
<dbReference type="Gene3D" id="2.60.40.1820">
    <property type="match status" value="1"/>
</dbReference>
<reference evidence="3 4" key="1">
    <citation type="journal article" date="2015" name="Microbiome">
        <title>Genomic resolution of linkages in carbon, nitrogen, and sulfur cycling among widespread estuary sediment bacteria.</title>
        <authorList>
            <person name="Baker B.J."/>
            <person name="Lazar C.S."/>
            <person name="Teske A.P."/>
            <person name="Dick G.J."/>
        </authorList>
    </citation>
    <scope>NUCLEOTIDE SEQUENCE [LARGE SCALE GENOMIC DNA]</scope>
    <source>
        <strain evidence="3">DG_24</strain>
    </source>
</reference>
<feature type="signal peptide" evidence="1">
    <location>
        <begin position="1"/>
        <end position="16"/>
    </location>
</feature>
<sequence length="146" mass="15746">MWAAVGCFLVSLLAWGCVTTGDVEEVRTCDVRLLVAVLTDMPGDSVSIRIGVEVRNPNMVPVQVARLDADLFALGERLVSMTIPGPLQISPAGREILETSIELPVTEVNESALANARSSGARFGVEGRLYIVADGRDYSFRVSSYM</sequence>
<dbReference type="InterPro" id="IPR004864">
    <property type="entry name" value="LEA_2"/>
</dbReference>
<name>A0A0S7WR75_UNCT6</name>
<feature type="domain" description="Late embryogenesis abundant protein LEA-2 subgroup" evidence="2">
    <location>
        <begin position="52"/>
        <end position="131"/>
    </location>
</feature>
<dbReference type="SUPFAM" id="SSF117070">
    <property type="entry name" value="LEA14-like"/>
    <property type="match status" value="1"/>
</dbReference>
<dbReference type="STRING" id="1703770.AMJ39_07390"/>
<keyword evidence="1" id="KW-0732">Signal</keyword>
<dbReference type="AlphaFoldDB" id="A0A0S7WR75"/>